<dbReference type="NCBIfam" id="TIGR03804">
    <property type="entry name" value="para_beta_helix"/>
    <property type="match status" value="3"/>
</dbReference>
<dbReference type="SMART" id="SM00722">
    <property type="entry name" value="CASH"/>
    <property type="match status" value="2"/>
</dbReference>
<protein>
    <recommendedName>
        <fullName evidence="2">Carbohydrate-binding/sugar hydrolysis domain-containing protein</fullName>
    </recommendedName>
</protein>
<dbReference type="InterPro" id="IPR006633">
    <property type="entry name" value="Carb-bd_sugar_hydrolysis-dom"/>
</dbReference>
<dbReference type="EMBL" id="LFWU01000074">
    <property type="protein sequence ID" value="KON32200.1"/>
    <property type="molecule type" value="Genomic_DNA"/>
</dbReference>
<dbReference type="SUPFAM" id="SSF51126">
    <property type="entry name" value="Pectin lyase-like"/>
    <property type="match status" value="2"/>
</dbReference>
<keyword evidence="1" id="KW-0472">Membrane</keyword>
<gene>
    <name evidence="3" type="ORF">AC477_03265</name>
</gene>
<accession>A0A0M0BV06</accession>
<dbReference type="Gene3D" id="2.60.40.10">
    <property type="entry name" value="Immunoglobulins"/>
    <property type="match status" value="1"/>
</dbReference>
<comment type="caution">
    <text evidence="3">The sequence shown here is derived from an EMBL/GenBank/DDBJ whole genome shotgun (WGS) entry which is preliminary data.</text>
</comment>
<dbReference type="InterPro" id="IPR006626">
    <property type="entry name" value="PbH1"/>
</dbReference>
<keyword evidence="1" id="KW-1133">Transmembrane helix</keyword>
<feature type="domain" description="Carbohydrate-binding/sugar hydrolysis" evidence="2">
    <location>
        <begin position="35"/>
        <end position="163"/>
    </location>
</feature>
<evidence type="ECO:0000313" key="4">
    <source>
        <dbReference type="Proteomes" id="UP000037237"/>
    </source>
</evidence>
<feature type="transmembrane region" description="Helical" evidence="1">
    <location>
        <begin position="528"/>
        <end position="548"/>
    </location>
</feature>
<name>A0A0M0BV06_9ARCH</name>
<dbReference type="AlphaFoldDB" id="A0A0M0BV06"/>
<keyword evidence="1" id="KW-0812">Transmembrane</keyword>
<reference evidence="3 4" key="1">
    <citation type="submission" date="2015-06" db="EMBL/GenBank/DDBJ databases">
        <title>New insights into the roles of widespread benthic archaea in carbon and nitrogen cycling.</title>
        <authorList>
            <person name="Lazar C.S."/>
            <person name="Baker B.J."/>
            <person name="Seitz K.W."/>
            <person name="Hyde A.S."/>
            <person name="Dick G.J."/>
            <person name="Hinrichs K.-U."/>
            <person name="Teske A.P."/>
        </authorList>
    </citation>
    <scope>NUCLEOTIDE SEQUENCE [LARGE SCALE GENOMIC DNA]</scope>
    <source>
        <strain evidence="3">SG8-32-1</strain>
    </source>
</reference>
<dbReference type="Pfam" id="PF05048">
    <property type="entry name" value="NosD"/>
    <property type="match status" value="2"/>
</dbReference>
<feature type="domain" description="Carbohydrate-binding/sugar hydrolysis" evidence="2">
    <location>
        <begin position="203"/>
        <end position="342"/>
    </location>
</feature>
<dbReference type="Proteomes" id="UP000037237">
    <property type="component" value="Unassembled WGS sequence"/>
</dbReference>
<organism evidence="3 4">
    <name type="scientific">miscellaneous Crenarchaeota group-1 archaeon SG8-32-1</name>
    <dbReference type="NCBI Taxonomy" id="1685124"/>
    <lineage>
        <taxon>Archaea</taxon>
        <taxon>Candidatus Bathyarchaeota</taxon>
        <taxon>MCG-1</taxon>
    </lineage>
</organism>
<proteinExistence type="predicted"/>
<evidence type="ECO:0000259" key="2">
    <source>
        <dbReference type="SMART" id="SM00722"/>
    </source>
</evidence>
<dbReference type="InterPro" id="IPR007742">
    <property type="entry name" value="NosD_dom"/>
</dbReference>
<sequence length="553" mass="60387">MKVSKIILIILCLTALCAINTQQVKSQNLETIYISSNGNVFSSANTTVPIQQEGNIYTFTDDLFSIASFVIQRSNIIIDGAGFNLVGEGDIGIDVSFLNNVTIKNLNIMGGFYYGINIIDSSSIKIIDNNITGNYEAVFLYNSGQNTIDGNNISNNQIGIDLQSSPDNLIRNNNLNNGYNFAVYGSDLSHFINNIDASNTVNGKKVYYFVNTNNQVVSPGTYPDAGFVALVGCTNITVRDLELSNNGQGLLLAYTTSSTIGQNSITNNYNGIMLFRSSNNIVNSNDITNNYRGVQFSNSSNSNSITANNISDNTNGLFLFESSQNAITGNNITDNGTGIGFRASLSNRIYTNYFVNNDEQVYDYYLTNSSITQSLNFWSVSYQIGGNYWSDYRGVDVKSGPNQNQTGSDKIGDTPYILYGSNKDDFPLLPYGSPPAISINSPESKTYSTTDVELDFTVSETTAWIKYSLDGQTNVTITGNTILTGLTEGSHTITIYAEDLDGFSSMSETITFTVSENAEPTQTEEFPITWIAGAIVIVIGAALLIYMFRIKKK</sequence>
<dbReference type="Gene3D" id="2.160.20.10">
    <property type="entry name" value="Single-stranded right-handed beta-helix, Pectin lyase-like"/>
    <property type="match status" value="2"/>
</dbReference>
<dbReference type="SMART" id="SM00710">
    <property type="entry name" value="PbH1"/>
    <property type="match status" value="10"/>
</dbReference>
<dbReference type="InterPro" id="IPR013783">
    <property type="entry name" value="Ig-like_fold"/>
</dbReference>
<dbReference type="InterPro" id="IPR011050">
    <property type="entry name" value="Pectin_lyase_fold/virulence"/>
</dbReference>
<evidence type="ECO:0000313" key="3">
    <source>
        <dbReference type="EMBL" id="KON32200.1"/>
    </source>
</evidence>
<evidence type="ECO:0000256" key="1">
    <source>
        <dbReference type="SAM" id="Phobius"/>
    </source>
</evidence>
<dbReference type="InterPro" id="IPR022441">
    <property type="entry name" value="Para_beta_helix_rpt-2"/>
</dbReference>
<dbReference type="InterPro" id="IPR012334">
    <property type="entry name" value="Pectin_lyas_fold"/>
</dbReference>